<dbReference type="PROSITE" id="PS51668">
    <property type="entry name" value="TSAA_2"/>
    <property type="match status" value="1"/>
</dbReference>
<evidence type="ECO:0000313" key="4">
    <source>
        <dbReference type="EMBL" id="BAT31208.1"/>
    </source>
</evidence>
<dbReference type="SUPFAM" id="SSF118196">
    <property type="entry name" value="YaeB-like"/>
    <property type="match status" value="1"/>
</dbReference>
<dbReference type="CDD" id="cd09281">
    <property type="entry name" value="UPF0066"/>
    <property type="match status" value="1"/>
</dbReference>
<dbReference type="NCBIfam" id="TIGR00104">
    <property type="entry name" value="tRNA_TsaA"/>
    <property type="match status" value="1"/>
</dbReference>
<protein>
    <recommendedName>
        <fullName evidence="3">TsaA-like domain-containing protein</fullName>
    </recommendedName>
</protein>
<dbReference type="InterPro" id="IPR036414">
    <property type="entry name" value="YaeB_N_sf"/>
</dbReference>
<dbReference type="EMBL" id="LC066397">
    <property type="protein sequence ID" value="BAT31208.1"/>
    <property type="molecule type" value="Genomic_DNA"/>
</dbReference>
<proteinExistence type="inferred from homology"/>
<dbReference type="OrthoDB" id="9804309at2"/>
<dbReference type="Gene3D" id="2.40.30.70">
    <property type="entry name" value="YaeB-like"/>
    <property type="match status" value="1"/>
</dbReference>
<comment type="similarity">
    <text evidence="2">Belongs to the tRNA methyltransferase O family.</text>
</comment>
<dbReference type="RefSeq" id="WP_007065751.1">
    <property type="nucleotide sequence ID" value="NZ_BBWO01000005.1"/>
</dbReference>
<sequence length="164" mass="18307">MTEYAAAREGEVRFSFSEDRPWDAGLRFIGRIESPWKQRRDCPKNLRQARERDEAAAVQIFPPFEEALTGIESGAHVILLSFLDRAERHLALQMPRHAEAPRGTFSLRSPVRPNPIGLHLVKLLSVDQTAGRLEIDAVDVLDGTPLIDIKPYLASVDTPPEGDG</sequence>
<evidence type="ECO:0000259" key="3">
    <source>
        <dbReference type="PROSITE" id="PS51668"/>
    </source>
</evidence>
<dbReference type="AlphaFoldDB" id="A0A0P0Z9Z0"/>
<name>A0A0P0Z9Z0_9HYPH</name>
<dbReference type="InterPro" id="IPR036413">
    <property type="entry name" value="YaeB-like_sf"/>
</dbReference>
<dbReference type="InterPro" id="IPR023370">
    <property type="entry name" value="TrmO-like_N"/>
</dbReference>
<dbReference type="PANTHER" id="PTHR12818:SF0">
    <property type="entry name" value="TRNA (ADENINE(37)-N6)-METHYLTRANSFERASE"/>
    <property type="match status" value="1"/>
</dbReference>
<feature type="domain" description="TsaA-like" evidence="3">
    <location>
        <begin position="26"/>
        <end position="161"/>
    </location>
</feature>
<organism evidence="4">
    <name type="scientific">Fulvimarina pelagi</name>
    <dbReference type="NCBI Taxonomy" id="217511"/>
    <lineage>
        <taxon>Bacteria</taxon>
        <taxon>Pseudomonadati</taxon>
        <taxon>Pseudomonadota</taxon>
        <taxon>Alphaproteobacteria</taxon>
        <taxon>Hyphomicrobiales</taxon>
        <taxon>Aurantimonadaceae</taxon>
        <taxon>Fulvimarina</taxon>
    </lineage>
</organism>
<dbReference type="Pfam" id="PF01980">
    <property type="entry name" value="TrmO_N"/>
    <property type="match status" value="1"/>
</dbReference>
<keyword evidence="1" id="KW-0949">S-adenosyl-L-methionine</keyword>
<reference evidence="4" key="1">
    <citation type="journal article" date="2015" name="Proc. Natl. Acad. Sci. U.S.A.">
        <title>Bacterial clade with the ribosomal RNA operon on a small plasmid rather than the chromosome.</title>
        <authorList>
            <person name="Anda M."/>
            <person name="Ohtsubo Y."/>
            <person name="Okubo T."/>
            <person name="Sugawara M."/>
            <person name="Nagata Y."/>
            <person name="Tsuda M."/>
            <person name="Minamisawa K."/>
            <person name="Mitsui H."/>
        </authorList>
    </citation>
    <scope>NUCLEOTIDE SEQUENCE</scope>
    <source>
        <strain evidence="4">DSM 15513</strain>
    </source>
</reference>
<evidence type="ECO:0000256" key="2">
    <source>
        <dbReference type="ARBA" id="ARBA00033753"/>
    </source>
</evidence>
<evidence type="ECO:0000256" key="1">
    <source>
        <dbReference type="ARBA" id="ARBA00022691"/>
    </source>
</evidence>
<dbReference type="PANTHER" id="PTHR12818">
    <property type="entry name" value="TRNA (ADENINE(37)-N6)-METHYLTRANSFERASE"/>
    <property type="match status" value="1"/>
</dbReference>
<dbReference type="InterPro" id="IPR040372">
    <property type="entry name" value="YaeB-like"/>
</dbReference>
<accession>A0A0P0Z9Z0</accession>